<dbReference type="SUPFAM" id="SSF57610">
    <property type="entry name" value="Thyroglobulin type-1 domain"/>
    <property type="match status" value="1"/>
</dbReference>
<evidence type="ECO:0000313" key="2">
    <source>
        <dbReference type="EMBL" id="MBW61479.1"/>
    </source>
</evidence>
<dbReference type="EMBL" id="GGFJ01012338">
    <property type="protein sequence ID" value="MBW61479.1"/>
    <property type="molecule type" value="Transcribed_RNA"/>
</dbReference>
<dbReference type="AlphaFoldDB" id="A0A2M4C8A7"/>
<proteinExistence type="predicted"/>
<protein>
    <submittedName>
        <fullName evidence="2">Putative secreted protein</fullName>
    </submittedName>
</protein>
<accession>A0A2M4C8A7</accession>
<name>A0A2M4C8A7_9DIPT</name>
<reference evidence="2" key="1">
    <citation type="submission" date="2018-01" db="EMBL/GenBank/DDBJ databases">
        <title>An insight into the sialome of Amazonian anophelines.</title>
        <authorList>
            <person name="Ribeiro J.M."/>
            <person name="Scarpassa V."/>
            <person name="Calvo E."/>
        </authorList>
    </citation>
    <scope>NUCLEOTIDE SEQUENCE</scope>
    <source>
        <tissue evidence="2">Salivary glands</tissue>
    </source>
</reference>
<dbReference type="InterPro" id="IPR036857">
    <property type="entry name" value="Thyroglobulin_1_sf"/>
</dbReference>
<feature type="chain" id="PRO_5014869645" evidence="1">
    <location>
        <begin position="31"/>
        <end position="108"/>
    </location>
</feature>
<sequence length="108" mass="12336">MCGFALKALERPRLTFLSLSLFLFFSLSRCYCVDEDGQRIFGEAVHTASIQISMRCGKHRVARRRRSDGDADADDGFIPFGSFIFYFLQNAHDWPRKPASYSTPSTRC</sequence>
<keyword evidence="1" id="KW-0732">Signal</keyword>
<organism evidence="2">
    <name type="scientific">Anopheles marajoara</name>
    <dbReference type="NCBI Taxonomy" id="58244"/>
    <lineage>
        <taxon>Eukaryota</taxon>
        <taxon>Metazoa</taxon>
        <taxon>Ecdysozoa</taxon>
        <taxon>Arthropoda</taxon>
        <taxon>Hexapoda</taxon>
        <taxon>Insecta</taxon>
        <taxon>Pterygota</taxon>
        <taxon>Neoptera</taxon>
        <taxon>Endopterygota</taxon>
        <taxon>Diptera</taxon>
        <taxon>Nematocera</taxon>
        <taxon>Culicoidea</taxon>
        <taxon>Culicidae</taxon>
        <taxon>Anophelinae</taxon>
        <taxon>Anopheles</taxon>
    </lineage>
</organism>
<feature type="signal peptide" evidence="1">
    <location>
        <begin position="1"/>
        <end position="30"/>
    </location>
</feature>
<evidence type="ECO:0000256" key="1">
    <source>
        <dbReference type="SAM" id="SignalP"/>
    </source>
</evidence>